<evidence type="ECO:0000256" key="1">
    <source>
        <dbReference type="ARBA" id="ARBA00001273"/>
    </source>
</evidence>
<evidence type="ECO:0000256" key="8">
    <source>
        <dbReference type="PIRSR" id="PIRSR004532-1"/>
    </source>
</evidence>
<name>A0A024LSV7_9HYPH</name>
<dbReference type="GO" id="GO:0042132">
    <property type="term" value="F:fructose 1,6-bisphosphate 1-phosphatase activity"/>
    <property type="evidence" value="ECO:0007669"/>
    <property type="project" value="UniProtKB-EC"/>
</dbReference>
<feature type="binding site" evidence="8">
    <location>
        <position position="68"/>
    </location>
    <ligand>
        <name>Mn(2+)</name>
        <dbReference type="ChEBI" id="CHEBI:29035"/>
        <label>1</label>
    </ligand>
</feature>
<dbReference type="PANTHER" id="PTHR30447">
    <property type="entry name" value="FRUCTOSE-1,6-BISPHOSPHATASE CLASS 2"/>
    <property type="match status" value="1"/>
</dbReference>
<evidence type="ECO:0000256" key="7">
    <source>
        <dbReference type="PIRNR" id="PIRNR004532"/>
    </source>
</evidence>
<dbReference type="CDD" id="cd01516">
    <property type="entry name" value="FBPase_glpX"/>
    <property type="match status" value="1"/>
</dbReference>
<keyword evidence="5 8" id="KW-0464">Manganese</keyword>
<keyword evidence="6 7" id="KW-0119">Carbohydrate metabolism</keyword>
<dbReference type="AlphaFoldDB" id="A0A024LSV7"/>
<dbReference type="NCBIfam" id="TIGR00330">
    <property type="entry name" value="glpX"/>
    <property type="match status" value="1"/>
</dbReference>
<dbReference type="EMBL" id="HG977196">
    <property type="protein sequence ID" value="CDP80199.1"/>
    <property type="molecule type" value="Genomic_DNA"/>
</dbReference>
<evidence type="ECO:0000256" key="9">
    <source>
        <dbReference type="PIRSR" id="PIRSR004532-2"/>
    </source>
</evidence>
<dbReference type="GO" id="GO:0006071">
    <property type="term" value="P:glycerol metabolic process"/>
    <property type="evidence" value="ECO:0007669"/>
    <property type="project" value="InterPro"/>
</dbReference>
<dbReference type="Pfam" id="PF03320">
    <property type="entry name" value="FBPase_glpX"/>
    <property type="match status" value="1"/>
</dbReference>
<dbReference type="GO" id="GO:0030145">
    <property type="term" value="F:manganese ion binding"/>
    <property type="evidence" value="ECO:0007669"/>
    <property type="project" value="UniProtKB-ARBA"/>
</dbReference>
<comment type="similarity">
    <text evidence="2 7">Belongs to the FBPase class 2 family.</text>
</comment>
<feature type="binding site" evidence="8">
    <location>
        <position position="96"/>
    </location>
    <ligand>
        <name>Mn(2+)</name>
        <dbReference type="ChEBI" id="CHEBI:29035"/>
        <label>2</label>
    </ligand>
</feature>
<keyword evidence="3 8" id="KW-0479">Metal-binding</keyword>
<organism evidence="10">
    <name type="scientific">Bartonella schoenbuchensis</name>
    <dbReference type="NCBI Taxonomy" id="165694"/>
    <lineage>
        <taxon>Bacteria</taxon>
        <taxon>Pseudomonadati</taxon>
        <taxon>Pseudomonadota</taxon>
        <taxon>Alphaproteobacteria</taxon>
        <taxon>Hyphomicrobiales</taxon>
        <taxon>Bartonellaceae</taxon>
        <taxon>Bartonella</taxon>
    </lineage>
</organism>
<reference evidence="10" key="1">
    <citation type="submission" date="2013-11" db="EMBL/GenBank/DDBJ databases">
        <authorList>
            <person name="GENOMES U."/>
        </authorList>
    </citation>
    <scope>NUCLEOTIDE SEQUENCE</scope>
    <source>
        <strain evidence="10">MVT06</strain>
    </source>
</reference>
<dbReference type="Gene3D" id="3.30.540.10">
    <property type="entry name" value="Fructose-1,6-Bisphosphatase, subunit A, domain 1"/>
    <property type="match status" value="1"/>
</dbReference>
<dbReference type="Gene3D" id="3.40.190.90">
    <property type="match status" value="1"/>
</dbReference>
<dbReference type="GO" id="GO:0030388">
    <property type="term" value="P:fructose 1,6-bisphosphate metabolic process"/>
    <property type="evidence" value="ECO:0007669"/>
    <property type="project" value="TreeGrafter"/>
</dbReference>
<feature type="binding site" evidence="9">
    <location>
        <position position="130"/>
    </location>
    <ligand>
        <name>substrate</name>
    </ligand>
</feature>
<feature type="binding site" evidence="9">
    <location>
        <begin position="176"/>
        <end position="178"/>
    </location>
    <ligand>
        <name>substrate</name>
    </ligand>
</feature>
<keyword evidence="4" id="KW-0378">Hydrolase</keyword>
<dbReference type="SUPFAM" id="SSF56655">
    <property type="entry name" value="Carbohydrate phosphatase"/>
    <property type="match status" value="1"/>
</dbReference>
<evidence type="ECO:0000256" key="5">
    <source>
        <dbReference type="ARBA" id="ARBA00023211"/>
    </source>
</evidence>
<protein>
    <recommendedName>
        <fullName evidence="7">Fructose-1,6-bisphosphatase</fullName>
    </recommendedName>
</protein>
<dbReference type="GO" id="GO:0005829">
    <property type="term" value="C:cytosol"/>
    <property type="evidence" value="ECO:0007669"/>
    <property type="project" value="TreeGrafter"/>
</dbReference>
<dbReference type="PIRSF" id="PIRSF004532">
    <property type="entry name" value="GlpX"/>
    <property type="match status" value="1"/>
</dbReference>
<feature type="binding site" evidence="8">
    <location>
        <position position="226"/>
    </location>
    <ligand>
        <name>Mn(2+)</name>
        <dbReference type="ChEBI" id="CHEBI:29035"/>
        <label>2</label>
    </ligand>
</feature>
<dbReference type="FunFam" id="3.40.190.90:FF:000001">
    <property type="entry name" value="Fructose-1,6-bisphosphatase"/>
    <property type="match status" value="1"/>
</dbReference>
<reference evidence="10" key="2">
    <citation type="submission" date="2014-05" db="EMBL/GenBank/DDBJ databases">
        <title>Genome sequencing of Bartonella spp. isolated from human blood.</title>
        <authorList>
            <person name="Raoult D."/>
        </authorList>
    </citation>
    <scope>NUCLEOTIDE SEQUENCE</scope>
    <source>
        <strain evidence="10">MVT06</strain>
    </source>
</reference>
<evidence type="ECO:0000313" key="10">
    <source>
        <dbReference type="EMBL" id="CDP80199.1"/>
    </source>
</evidence>
<gene>
    <name evidence="10" type="primary">glpX</name>
    <name evidence="10" type="ORF">BN1046_01117</name>
</gene>
<dbReference type="PANTHER" id="PTHR30447:SF0">
    <property type="entry name" value="FRUCTOSE-1,6-BISPHOSPHATASE 1 CLASS 2-RELATED"/>
    <property type="match status" value="1"/>
</dbReference>
<proteinExistence type="inferred from homology"/>
<evidence type="ECO:0000256" key="4">
    <source>
        <dbReference type="ARBA" id="ARBA00022801"/>
    </source>
</evidence>
<comment type="catalytic activity">
    <reaction evidence="1">
        <text>beta-D-fructose 1,6-bisphosphate + H2O = beta-D-fructose 6-phosphate + phosphate</text>
        <dbReference type="Rhea" id="RHEA:11064"/>
        <dbReference type="ChEBI" id="CHEBI:15377"/>
        <dbReference type="ChEBI" id="CHEBI:32966"/>
        <dbReference type="ChEBI" id="CHEBI:43474"/>
        <dbReference type="ChEBI" id="CHEBI:57634"/>
        <dbReference type="EC" id="3.1.3.11"/>
    </reaction>
</comment>
<dbReference type="GO" id="GO:0006094">
    <property type="term" value="P:gluconeogenesis"/>
    <property type="evidence" value="ECO:0007669"/>
    <property type="project" value="InterPro"/>
</dbReference>
<comment type="cofactor">
    <cofactor evidence="8">
        <name>Mn(2+)</name>
        <dbReference type="ChEBI" id="CHEBI:29035"/>
    </cofactor>
</comment>
<evidence type="ECO:0000256" key="2">
    <source>
        <dbReference type="ARBA" id="ARBA00008989"/>
    </source>
</evidence>
<dbReference type="InterPro" id="IPR004464">
    <property type="entry name" value="FBPase_class-2/SBPase"/>
</dbReference>
<accession>A0A024LSV7</accession>
<evidence type="ECO:0000256" key="6">
    <source>
        <dbReference type="ARBA" id="ARBA00023277"/>
    </source>
</evidence>
<feature type="binding site" evidence="9">
    <location>
        <begin position="99"/>
        <end position="101"/>
    </location>
    <ligand>
        <name>substrate</name>
    </ligand>
</feature>
<feature type="binding site" evidence="9">
    <location>
        <begin position="198"/>
        <end position="200"/>
    </location>
    <ligand>
        <name>substrate</name>
    </ligand>
</feature>
<feature type="binding site" evidence="8">
    <location>
        <position position="99"/>
    </location>
    <ligand>
        <name>Mn(2+)</name>
        <dbReference type="ChEBI" id="CHEBI:29035"/>
        <label>2</label>
    </ligand>
</feature>
<evidence type="ECO:0000256" key="3">
    <source>
        <dbReference type="ARBA" id="ARBA00022723"/>
    </source>
</evidence>
<sequence>MPKVTQNILNGLDRILTLELVRVTECAAVAAARLRGRGDEKAADQAAVDAMRQELNCLPIDGTVVIGEGERDEAPMLYIGEKVGLRTGPEVDIALDPLEGTTICAKNLANSLAVIAIAEKGNLLYAPDVYMQKIAIGPGYPKGLVDIDAEPADNIYALAKAKGVAVDQITVCIMDRPRHTELISKVRATGASIRLIGDGDVAGVIHTTDPDETGIDIYMGIGGAPEGVLAAAALRCIGGQMQGRLKLDTEEKIARAAKMGISDPNKAYTMEEMAKGDVLFAATGVTDGNMLSGVKFTRNYIQTETIVMRSCTGTIRNIKTQHKTQSKFS</sequence>
<feature type="binding site" evidence="9">
    <location>
        <position position="223"/>
    </location>
    <ligand>
        <name>substrate</name>
    </ligand>
</feature>
<feature type="binding site" evidence="8">
    <location>
        <position position="44"/>
    </location>
    <ligand>
        <name>Mn(2+)</name>
        <dbReference type="ChEBI" id="CHEBI:29035"/>
        <label>1</label>
    </ligand>
</feature>